<gene>
    <name evidence="7" type="primary">wecB</name>
    <name evidence="7" type="ORF">P0Y55_15620</name>
</gene>
<sequence>MTIFGVRPEAIKMAPLILELQKYPEQIESIVCVTAQHREMLDQVLEVFNITPDYDLNVMKASQTLQEITVRVLQGLEPVLKEAQPDIVLVHGDTLTTFLASYASFLQQIKVGHVEAGLRTWNKLSPYPEEMNRQLTGVLADLHFSPTKLSADNLRRENKNEAHIYTTGNTVTDVFQYTVADDFKHPVLDWASGKRLILMTAHRRESQGEPHRQIFRAIRRIAEEFEDVAIVYPVHPSPAVREPAQEILGGHPRIKLIDPLDVVELHNFYPYTHLILTDSGGLQEEAPSFGIPVLVLRDTTERPEGIEAGTLELVGTDEERVYNRAKILLTDETVYQKMSQASNPYGDGQASKRIVGAILHHFDKGERPKAYLPEPK</sequence>
<reference evidence="7" key="1">
    <citation type="submission" date="2023-03" db="EMBL/GenBank/DDBJ databases">
        <title>Andean soil-derived lignocellulolytic bacterial consortium as a source of novel taxa and putative plastic-active enzymes.</title>
        <authorList>
            <person name="Diaz-Garcia L."/>
            <person name="Chuvochina M."/>
            <person name="Feuerriegel G."/>
            <person name="Bunk B."/>
            <person name="Sproer C."/>
            <person name="Streit W.R."/>
            <person name="Rodriguez L.M."/>
            <person name="Overmann J."/>
            <person name="Jimenez D.J."/>
        </authorList>
    </citation>
    <scope>NUCLEOTIDE SEQUENCE</scope>
    <source>
        <strain evidence="7">MAG 2441</strain>
    </source>
</reference>
<dbReference type="Pfam" id="PF02350">
    <property type="entry name" value="Epimerase_2"/>
    <property type="match status" value="1"/>
</dbReference>
<dbReference type="InterPro" id="IPR029767">
    <property type="entry name" value="WecB-like"/>
</dbReference>
<protein>
    <recommendedName>
        <fullName evidence="3">UDP-N-acetylglucosamine 2-epimerase (non-hydrolyzing)</fullName>
        <ecNumber evidence="3">5.1.3.14</ecNumber>
    </recommendedName>
    <alternativeName>
        <fullName evidence="4">UDP-GlcNAc-2-epimerase</fullName>
    </alternativeName>
</protein>
<dbReference type="CDD" id="cd03786">
    <property type="entry name" value="GTB_UDP-GlcNAc_2-Epimerase"/>
    <property type="match status" value="1"/>
</dbReference>
<keyword evidence="1 5" id="KW-0413">Isomerase</keyword>
<evidence type="ECO:0000256" key="4">
    <source>
        <dbReference type="ARBA" id="ARBA00079400"/>
    </source>
</evidence>
<dbReference type="FunFam" id="3.40.50.2000:FF:000043">
    <property type="entry name" value="UDP-N-acetylglucosamine 2-epimerase"/>
    <property type="match status" value="1"/>
</dbReference>
<name>A0AA95JHF7_9BACL</name>
<dbReference type="PANTHER" id="PTHR43174:SF2">
    <property type="entry name" value="UDP-N-ACETYLGLUCOSAMINE 2-EPIMERASE"/>
    <property type="match status" value="1"/>
</dbReference>
<evidence type="ECO:0000313" key="8">
    <source>
        <dbReference type="Proteomes" id="UP001178662"/>
    </source>
</evidence>
<comment type="similarity">
    <text evidence="2 5">Belongs to the UDP-N-acetylglucosamine 2-epimerase family.</text>
</comment>
<evidence type="ECO:0000259" key="6">
    <source>
        <dbReference type="Pfam" id="PF02350"/>
    </source>
</evidence>
<organism evidence="7 8">
    <name type="scientific">Candidatus Cohnella colombiensis</name>
    <dbReference type="NCBI Taxonomy" id="3121368"/>
    <lineage>
        <taxon>Bacteria</taxon>
        <taxon>Bacillati</taxon>
        <taxon>Bacillota</taxon>
        <taxon>Bacilli</taxon>
        <taxon>Bacillales</taxon>
        <taxon>Paenibacillaceae</taxon>
        <taxon>Cohnella</taxon>
    </lineage>
</organism>
<dbReference type="AlphaFoldDB" id="A0AA95JHF7"/>
<dbReference type="NCBIfam" id="TIGR00236">
    <property type="entry name" value="wecB"/>
    <property type="match status" value="1"/>
</dbReference>
<evidence type="ECO:0000256" key="1">
    <source>
        <dbReference type="ARBA" id="ARBA00023235"/>
    </source>
</evidence>
<dbReference type="PANTHER" id="PTHR43174">
    <property type="entry name" value="UDP-N-ACETYLGLUCOSAMINE 2-EPIMERASE"/>
    <property type="match status" value="1"/>
</dbReference>
<accession>A0AA95JHF7</accession>
<dbReference type="EC" id="5.1.3.14" evidence="3"/>
<evidence type="ECO:0000256" key="5">
    <source>
        <dbReference type="RuleBase" id="RU003513"/>
    </source>
</evidence>
<dbReference type="GO" id="GO:0008761">
    <property type="term" value="F:UDP-N-acetylglucosamine 2-epimerase activity"/>
    <property type="evidence" value="ECO:0007669"/>
    <property type="project" value="UniProtKB-EC"/>
</dbReference>
<feature type="domain" description="UDP-N-acetylglucosamine 2-epimerase" evidence="6">
    <location>
        <begin position="25"/>
        <end position="358"/>
    </location>
</feature>
<keyword evidence="8" id="KW-1185">Reference proteome</keyword>
<dbReference type="SUPFAM" id="SSF53756">
    <property type="entry name" value="UDP-Glycosyltransferase/glycogen phosphorylase"/>
    <property type="match status" value="1"/>
</dbReference>
<dbReference type="Proteomes" id="UP001178662">
    <property type="component" value="Chromosome"/>
</dbReference>
<dbReference type="Gene3D" id="3.40.50.2000">
    <property type="entry name" value="Glycogen Phosphorylase B"/>
    <property type="match status" value="2"/>
</dbReference>
<proteinExistence type="inferred from homology"/>
<dbReference type="EMBL" id="CP119317">
    <property type="protein sequence ID" value="WEK56409.1"/>
    <property type="molecule type" value="Genomic_DNA"/>
</dbReference>
<evidence type="ECO:0000313" key="7">
    <source>
        <dbReference type="EMBL" id="WEK56409.1"/>
    </source>
</evidence>
<evidence type="ECO:0000256" key="3">
    <source>
        <dbReference type="ARBA" id="ARBA00038858"/>
    </source>
</evidence>
<dbReference type="InterPro" id="IPR003331">
    <property type="entry name" value="UDP_GlcNAc_Epimerase_2_dom"/>
</dbReference>
<evidence type="ECO:0000256" key="2">
    <source>
        <dbReference type="ARBA" id="ARBA00038209"/>
    </source>
</evidence>